<name>A0AAD8M8Y8_9APIA</name>
<keyword evidence="2" id="KW-1185">Reference proteome</keyword>
<protein>
    <submittedName>
        <fullName evidence="1">Uncharacterized protein</fullName>
    </submittedName>
</protein>
<accession>A0AAD8M8Y8</accession>
<proteinExistence type="predicted"/>
<evidence type="ECO:0000313" key="2">
    <source>
        <dbReference type="Proteomes" id="UP001237642"/>
    </source>
</evidence>
<organism evidence="1 2">
    <name type="scientific">Heracleum sosnowskyi</name>
    <dbReference type="NCBI Taxonomy" id="360622"/>
    <lineage>
        <taxon>Eukaryota</taxon>
        <taxon>Viridiplantae</taxon>
        <taxon>Streptophyta</taxon>
        <taxon>Embryophyta</taxon>
        <taxon>Tracheophyta</taxon>
        <taxon>Spermatophyta</taxon>
        <taxon>Magnoliopsida</taxon>
        <taxon>eudicotyledons</taxon>
        <taxon>Gunneridae</taxon>
        <taxon>Pentapetalae</taxon>
        <taxon>asterids</taxon>
        <taxon>campanulids</taxon>
        <taxon>Apiales</taxon>
        <taxon>Apiaceae</taxon>
        <taxon>Apioideae</taxon>
        <taxon>apioid superclade</taxon>
        <taxon>Tordylieae</taxon>
        <taxon>Tordyliinae</taxon>
        <taxon>Heracleum</taxon>
    </lineage>
</organism>
<reference evidence="1" key="2">
    <citation type="submission" date="2023-05" db="EMBL/GenBank/DDBJ databases">
        <authorList>
            <person name="Schelkunov M.I."/>
        </authorList>
    </citation>
    <scope>NUCLEOTIDE SEQUENCE</scope>
    <source>
        <strain evidence="1">Hsosn_3</strain>
        <tissue evidence="1">Leaf</tissue>
    </source>
</reference>
<reference evidence="1" key="1">
    <citation type="submission" date="2023-02" db="EMBL/GenBank/DDBJ databases">
        <title>Genome of toxic invasive species Heracleum sosnowskyi carries increased number of genes despite the absence of recent whole-genome duplications.</title>
        <authorList>
            <person name="Schelkunov M."/>
            <person name="Shtratnikova V."/>
            <person name="Makarenko M."/>
            <person name="Klepikova A."/>
            <person name="Omelchenko D."/>
            <person name="Novikova G."/>
            <person name="Obukhova E."/>
            <person name="Bogdanov V."/>
            <person name="Penin A."/>
            <person name="Logacheva M."/>
        </authorList>
    </citation>
    <scope>NUCLEOTIDE SEQUENCE</scope>
    <source>
        <strain evidence="1">Hsosn_3</strain>
        <tissue evidence="1">Leaf</tissue>
    </source>
</reference>
<gene>
    <name evidence="1" type="ORF">POM88_039029</name>
</gene>
<evidence type="ECO:0000313" key="1">
    <source>
        <dbReference type="EMBL" id="KAK1363468.1"/>
    </source>
</evidence>
<comment type="caution">
    <text evidence="1">The sequence shown here is derived from an EMBL/GenBank/DDBJ whole genome shotgun (WGS) entry which is preliminary data.</text>
</comment>
<dbReference type="Proteomes" id="UP001237642">
    <property type="component" value="Unassembled WGS sequence"/>
</dbReference>
<sequence>MSSTLRLIEGFSTCSQLFFVFYRFLFEFWCNFPRFRAGCTTYATVVELKPDIPADSWNYGIELQWAPPAYSKVLFLQPLDDGQMSGYICTKRSSLMSFFLNSSWWWL</sequence>
<dbReference type="AlphaFoldDB" id="A0AAD8M8Y8"/>
<dbReference type="EMBL" id="JAUIZM010000009">
    <property type="protein sequence ID" value="KAK1363468.1"/>
    <property type="molecule type" value="Genomic_DNA"/>
</dbReference>